<dbReference type="Proteomes" id="UP000515789">
    <property type="component" value="Chromosome"/>
</dbReference>
<evidence type="ECO:0000313" key="3">
    <source>
        <dbReference type="Proteomes" id="UP000515789"/>
    </source>
</evidence>
<reference evidence="2 3" key="1">
    <citation type="submission" date="2019-04" db="EMBL/GenBank/DDBJ databases">
        <authorList>
            <person name="Schori C."/>
            <person name="Ahrens C."/>
        </authorList>
    </citation>
    <scope>NUCLEOTIDE SEQUENCE [LARGE SCALE GENOMIC DNA]</scope>
    <source>
        <strain evidence="2 3">DSM 2950</strain>
    </source>
</reference>
<dbReference type="InterPro" id="IPR007119">
    <property type="entry name" value="Phage_tail_spike_N"/>
</dbReference>
<dbReference type="AlphaFoldDB" id="A0A7G5MR68"/>
<sequence length="1091" mass="120710">MIQIYEPENIKFSQNGDMVLFPTKCTVQATLNGQWILEMEHPLDTDGRWESIVDYAVIKAPSFNGEQLFRISNKIKTDTHISVTAEPIFMDARNDCFLKDVRPTGKNGQDALDIMCAQNPKYSGKSDITKACTSYYETQNLIEAINGDDANSFINRWGGEILFDNYTVIINNRVGGDYGVNILYGKNIIKDGISEEVDMDVITRIVPKSFNGYMLPGEAPWVDSPIISNYPVVHTKVIKYEDIKLRADANENDEENGVTIVDTMEELQAELVRRCNEEFSIKGVDKPKVNISVKILLLQNTEAYKEYEELEHVSLGDTVHLEHSRLGIVTDARVIELEYDCIREITSSVDIGEFTYNYFNDISSTLDRVDKIIRPDGSLMAEKVQGILDGIYTQLRLQSTVAKKVNGRAFEISDLDPESELYGCMIFGSQGLQIATERTADGRDWNWRTAITAKGIVADAIIAGLLSDKTGRNFWNLDTGEFRLSSEAFLVDDDNIEEYVNKKLETVRNITMILGNEYQGIPTDYQGNYATFPIVQTTVQVLYGQIDVTASCQYTIQRSAGVTGSWDNPTKIYTVTALTADTGWVDITAAYLGLFTVTKRFNIAKQKNGEPGAQGIPGENGAPGRTYFMEASTLVVKRSQDNSMAPNYITLSAYYRDGTGTARTEYAGRFKIEESLDGATWTTVYTSSANEPSITHSLYSALATSAGGIIATASGKAIGIPRDVVALRCTLYAAGGTTQMLDMQSIAVVVDVDALTHEDIFSLLTKNGALQGIYMSGGQLYINGTYMRIGKIASKNGRVYFDLDNNVLACSKMVSADTGQSIQTVADVGYPAGISSSSGSRLRVYPQGYESSAVQIHADTSNKGYIEGPSERMDIKCADTKTVINIYPTYMKLSAYPEPGSSSAKYAQIGLYSTGSSYDTGHVEIKPRLDVKGPLKVSGTFTASGTKSRIVKTENYSRRLQYCYEMATPMFGDLGEGVTDENGECCVSLDDVFAETVATGIEYQVFLQKEGPGDIWVGEKCPSYFIVRGTENLKFAWEIKAKQKDFECMRLENADFEEENVEAILGVYEKEYVAEVAQIIEEQEGLFYETT</sequence>
<proteinExistence type="predicted"/>
<feature type="domain" description="Tail spike" evidence="1">
    <location>
        <begin position="151"/>
        <end position="351"/>
    </location>
</feature>
<evidence type="ECO:0000313" key="2">
    <source>
        <dbReference type="EMBL" id="QMW77111.1"/>
    </source>
</evidence>
<dbReference type="RefSeq" id="WP_018597248.1">
    <property type="nucleotide sequence ID" value="NZ_CABLBP010000042.1"/>
</dbReference>
<dbReference type="NCBIfam" id="TIGR01665">
    <property type="entry name" value="put_anti_recept"/>
    <property type="match status" value="1"/>
</dbReference>
<accession>A0A7G5MR68</accession>
<protein>
    <recommendedName>
        <fullName evidence="1">Tail spike domain-containing protein</fullName>
    </recommendedName>
</protein>
<dbReference type="GeneID" id="75055109"/>
<dbReference type="Pfam" id="PF06605">
    <property type="entry name" value="Prophage_tail"/>
    <property type="match status" value="1"/>
</dbReference>
<evidence type="ECO:0000259" key="1">
    <source>
        <dbReference type="Pfam" id="PF06605"/>
    </source>
</evidence>
<dbReference type="EMBL" id="CP039126">
    <property type="protein sequence ID" value="QMW77111.1"/>
    <property type="molecule type" value="Genomic_DNA"/>
</dbReference>
<organism evidence="2 3">
    <name type="scientific">Blautia producta</name>
    <dbReference type="NCBI Taxonomy" id="33035"/>
    <lineage>
        <taxon>Bacteria</taxon>
        <taxon>Bacillati</taxon>
        <taxon>Bacillota</taxon>
        <taxon>Clostridia</taxon>
        <taxon>Lachnospirales</taxon>
        <taxon>Lachnospiraceae</taxon>
        <taxon>Blautia</taxon>
    </lineage>
</organism>
<dbReference type="InterPro" id="IPR010572">
    <property type="entry name" value="Tail_dom"/>
</dbReference>
<name>A0A7G5MR68_9FIRM</name>
<gene>
    <name evidence="2" type="ORF">E5259_05575</name>
</gene>